<sequence length="742" mass="81071">MVIRPRAVTPGAFLLLCAFVLLLLSCLSPPITRTFPLGSVGDVKFGVFGSCTGNTCTPVGLGYDMDSAFPSSAEPSFTLPASIRNVLTHLLVLHLVSTGWVLLTLILAASAHIRSPAHSMRFMLALVMFSVLGTILSLVTFLVDLIAFMPNTSTGSFLTIAASALNLSATIALCVARKLVGRRKNRQRLAEDQQMIGPSFFDAKHQNLQDESRMNNSWKRPSADLPKFAEFTVNDDPKESSSRTLTPDRVPLKRGESRSEISTPGENVNGIVGYPQNYHPFAPGTGRNLQYSGQPNHGTRFSPERRPVQTLGQNQYPPNQYGSSRPGPGLPPPMSRGYPDDVPLHRRQNHPAGRMNDVSQGSFPDGYQGRFDDGRRGPFVEGHHGDLPRVPYPDGRQPPYLDSYKGRISEDIPRAPYMSEARARENSDPGPHGHRYMPGASFQPGSQGPRLMNGPPLRTQTSNSSSSRFGEHRRSFDQSRNPPNDNELIPLRLTHSFSNPLATSLTPAQRNKSLPTDQPFEENTRAKTTYQVPAKTSNSPTKSPPEHEIPNTRALDSAFFDPGQITQTIPQSDSDSSPSAKSIASASSIYSPDPGAGNPVVEYAPLRKSWNTSPPLPVPLITKRSSTSQTHSPRTNYYEDVDPRFDTAPGELDPGPQSPGAASNSSHFTSVSQRPVNPRWQPSGPQQQPLSDPPPSKHNDVLFQGNPDFEVPLRNPHGKRRGLTPGNPSMQDARGYPTPGKY</sequence>
<dbReference type="GO" id="GO:0005886">
    <property type="term" value="C:plasma membrane"/>
    <property type="evidence" value="ECO:0007669"/>
    <property type="project" value="InterPro"/>
</dbReference>
<dbReference type="PANTHER" id="PTHR28013:SF3">
    <property type="entry name" value="PROTEIN DCV1-RELATED"/>
    <property type="match status" value="1"/>
</dbReference>
<feature type="transmembrane region" description="Helical" evidence="6">
    <location>
        <begin position="155"/>
        <end position="176"/>
    </location>
</feature>
<dbReference type="AlphaFoldDB" id="A0A1U7LH82"/>
<reference evidence="8 9" key="1">
    <citation type="submission" date="2016-04" db="EMBL/GenBank/DDBJ databases">
        <title>Evolutionary innovation and constraint leading to complex multicellularity in the Ascomycota.</title>
        <authorList>
            <person name="Cisse O."/>
            <person name="Nguyen A."/>
            <person name="Hewitt D.A."/>
            <person name="Jedd G."/>
            <person name="Stajich J.E."/>
        </authorList>
    </citation>
    <scope>NUCLEOTIDE SEQUENCE [LARGE SCALE GENOMIC DNA]</scope>
    <source>
        <strain evidence="8 9">DAH-3</strain>
    </source>
</reference>
<keyword evidence="3 6" id="KW-1133">Transmembrane helix</keyword>
<dbReference type="InterPro" id="IPR051380">
    <property type="entry name" value="pH-response_reg_palI/RIM9"/>
</dbReference>
<feature type="compositionally biased region" description="Low complexity" evidence="5">
    <location>
        <begin position="681"/>
        <end position="690"/>
    </location>
</feature>
<feature type="transmembrane region" description="Helical" evidence="6">
    <location>
        <begin position="122"/>
        <end position="149"/>
    </location>
</feature>
<dbReference type="PANTHER" id="PTHR28013">
    <property type="entry name" value="PROTEIN DCV1-RELATED"/>
    <property type="match status" value="1"/>
</dbReference>
<feature type="compositionally biased region" description="Polar residues" evidence="5">
    <location>
        <begin position="458"/>
        <end position="468"/>
    </location>
</feature>
<feature type="compositionally biased region" description="Polar residues" evidence="5">
    <location>
        <begin position="660"/>
        <end position="675"/>
    </location>
</feature>
<organism evidence="8 9">
    <name type="scientific">Neolecta irregularis (strain DAH-3)</name>
    <dbReference type="NCBI Taxonomy" id="1198029"/>
    <lineage>
        <taxon>Eukaryota</taxon>
        <taxon>Fungi</taxon>
        <taxon>Dikarya</taxon>
        <taxon>Ascomycota</taxon>
        <taxon>Taphrinomycotina</taxon>
        <taxon>Neolectales</taxon>
        <taxon>Neolectaceae</taxon>
        <taxon>Neolecta</taxon>
    </lineage>
</organism>
<dbReference type="GO" id="GO:0035838">
    <property type="term" value="C:growing cell tip"/>
    <property type="evidence" value="ECO:0007669"/>
    <property type="project" value="TreeGrafter"/>
</dbReference>
<comment type="caution">
    <text evidence="8">The sequence shown here is derived from an EMBL/GenBank/DDBJ whole genome shotgun (WGS) entry which is preliminary data.</text>
</comment>
<keyword evidence="4 6" id="KW-0472">Membrane</keyword>
<dbReference type="STRING" id="1198029.A0A1U7LH82"/>
<dbReference type="EMBL" id="LXFE01004026">
    <property type="protein sequence ID" value="OLL22015.1"/>
    <property type="molecule type" value="Genomic_DNA"/>
</dbReference>
<proteinExistence type="predicted"/>
<gene>
    <name evidence="8" type="ORF">NEOLI_002620</name>
</gene>
<name>A0A1U7LH82_NEOID</name>
<evidence type="ECO:0000256" key="7">
    <source>
        <dbReference type="SAM" id="SignalP"/>
    </source>
</evidence>
<dbReference type="InterPro" id="IPR009571">
    <property type="entry name" value="SUR7/Rim9-like_fungi"/>
</dbReference>
<evidence type="ECO:0000256" key="1">
    <source>
        <dbReference type="ARBA" id="ARBA00004141"/>
    </source>
</evidence>
<feature type="compositionally biased region" description="Polar residues" evidence="5">
    <location>
        <begin position="310"/>
        <end position="321"/>
    </location>
</feature>
<feature type="compositionally biased region" description="Polar residues" evidence="5">
    <location>
        <begin position="495"/>
        <end position="516"/>
    </location>
</feature>
<feature type="compositionally biased region" description="Polar residues" evidence="5">
    <location>
        <begin position="526"/>
        <end position="541"/>
    </location>
</feature>
<protein>
    <submittedName>
        <fullName evidence="8">pH-response regulator protein palI/prr-5</fullName>
    </submittedName>
</protein>
<evidence type="ECO:0000256" key="6">
    <source>
        <dbReference type="SAM" id="Phobius"/>
    </source>
</evidence>
<evidence type="ECO:0000256" key="5">
    <source>
        <dbReference type="SAM" id="MobiDB-lite"/>
    </source>
</evidence>
<feature type="region of interest" description="Disordered" evidence="5">
    <location>
        <begin position="608"/>
        <end position="742"/>
    </location>
</feature>
<dbReference type="OMA" id="LPHNTWQ"/>
<evidence type="ECO:0000256" key="3">
    <source>
        <dbReference type="ARBA" id="ARBA00022989"/>
    </source>
</evidence>
<feature type="region of interest" description="Disordered" evidence="5">
    <location>
        <begin position="230"/>
        <end position="552"/>
    </location>
</feature>
<keyword evidence="9" id="KW-1185">Reference proteome</keyword>
<dbReference type="OrthoDB" id="2354757at2759"/>
<feature type="region of interest" description="Disordered" evidence="5">
    <location>
        <begin position="564"/>
        <end position="596"/>
    </location>
</feature>
<feature type="compositionally biased region" description="Low complexity" evidence="5">
    <location>
        <begin position="569"/>
        <end position="593"/>
    </location>
</feature>
<feature type="compositionally biased region" description="Polar residues" evidence="5">
    <location>
        <begin position="623"/>
        <end position="635"/>
    </location>
</feature>
<evidence type="ECO:0000313" key="8">
    <source>
        <dbReference type="EMBL" id="OLL22015.1"/>
    </source>
</evidence>
<feature type="transmembrane region" description="Helical" evidence="6">
    <location>
        <begin position="86"/>
        <end position="110"/>
    </location>
</feature>
<evidence type="ECO:0000256" key="4">
    <source>
        <dbReference type="ARBA" id="ARBA00023136"/>
    </source>
</evidence>
<keyword evidence="2 6" id="KW-0812">Transmembrane</keyword>
<accession>A0A1U7LH82</accession>
<dbReference type="Pfam" id="PF06687">
    <property type="entry name" value="SUR7"/>
    <property type="match status" value="1"/>
</dbReference>
<evidence type="ECO:0000256" key="2">
    <source>
        <dbReference type="ARBA" id="ARBA00022692"/>
    </source>
</evidence>
<dbReference type="PROSITE" id="PS51257">
    <property type="entry name" value="PROKAR_LIPOPROTEIN"/>
    <property type="match status" value="1"/>
</dbReference>
<feature type="compositionally biased region" description="Polar residues" evidence="5">
    <location>
        <begin position="287"/>
        <end position="299"/>
    </location>
</feature>
<feature type="compositionally biased region" description="Basic and acidic residues" evidence="5">
    <location>
        <begin position="250"/>
        <end position="259"/>
    </location>
</feature>
<evidence type="ECO:0000313" key="9">
    <source>
        <dbReference type="Proteomes" id="UP000186594"/>
    </source>
</evidence>
<feature type="compositionally biased region" description="Basic and acidic residues" evidence="5">
    <location>
        <begin position="370"/>
        <end position="387"/>
    </location>
</feature>
<dbReference type="Proteomes" id="UP000186594">
    <property type="component" value="Unassembled WGS sequence"/>
</dbReference>
<dbReference type="GO" id="GO:0032153">
    <property type="term" value="C:cell division site"/>
    <property type="evidence" value="ECO:0007669"/>
    <property type="project" value="TreeGrafter"/>
</dbReference>
<feature type="chain" id="PRO_5013318821" evidence="7">
    <location>
        <begin position="35"/>
        <end position="742"/>
    </location>
</feature>
<feature type="compositionally biased region" description="Basic and acidic residues" evidence="5">
    <location>
        <begin position="404"/>
        <end position="413"/>
    </location>
</feature>
<keyword evidence="7" id="KW-0732">Signal</keyword>
<comment type="subcellular location">
    <subcellularLocation>
        <location evidence="1">Membrane</location>
        <topology evidence="1">Multi-pass membrane protein</topology>
    </subcellularLocation>
</comment>
<feature type="signal peptide" evidence="7">
    <location>
        <begin position="1"/>
        <end position="34"/>
    </location>
</feature>